<evidence type="ECO:0000313" key="2">
    <source>
        <dbReference type="Proteomes" id="UP000278351"/>
    </source>
</evidence>
<proteinExistence type="predicted"/>
<organism evidence="1 2">
    <name type="scientific">Chitinophaga lutea</name>
    <dbReference type="NCBI Taxonomy" id="2488634"/>
    <lineage>
        <taxon>Bacteria</taxon>
        <taxon>Pseudomonadati</taxon>
        <taxon>Bacteroidota</taxon>
        <taxon>Chitinophagia</taxon>
        <taxon>Chitinophagales</taxon>
        <taxon>Chitinophagaceae</taxon>
        <taxon>Chitinophaga</taxon>
    </lineage>
</organism>
<dbReference type="EMBL" id="RPDH01000001">
    <property type="protein sequence ID" value="RPE12772.1"/>
    <property type="molecule type" value="Genomic_DNA"/>
</dbReference>
<keyword evidence="2" id="KW-1185">Reference proteome</keyword>
<dbReference type="Proteomes" id="UP000278351">
    <property type="component" value="Unassembled WGS sequence"/>
</dbReference>
<accession>A0A3N4PVW2</accession>
<evidence type="ECO:0000313" key="1">
    <source>
        <dbReference type="EMBL" id="RPE12772.1"/>
    </source>
</evidence>
<reference evidence="1 2" key="1">
    <citation type="submission" date="2018-11" db="EMBL/GenBank/DDBJ databases">
        <title>Chitinophaga lutea sp.nov., isolate from arsenic contaminated soil.</title>
        <authorList>
            <person name="Zong Y."/>
        </authorList>
    </citation>
    <scope>NUCLEOTIDE SEQUENCE [LARGE SCALE GENOMIC DNA]</scope>
    <source>
        <strain evidence="1 2">ZY74</strain>
    </source>
</reference>
<comment type="caution">
    <text evidence="1">The sequence shown here is derived from an EMBL/GenBank/DDBJ whole genome shotgun (WGS) entry which is preliminary data.</text>
</comment>
<sequence length="140" mass="15673">MTCLLASLQAHAQEGGTPYLYKGTVDGKLPVTMFLHAVPSECSGEMIYQGIYRYDKTAEPDNWLLLNIDHNGKNQFVMVETGFSGVLVLRKVGDTLTGIWLHPDGQKQMKVELKKKPVTEGQAEKYMNELDAANERDHDC</sequence>
<protein>
    <submittedName>
        <fullName evidence="1">Uncharacterized protein</fullName>
    </submittedName>
</protein>
<gene>
    <name evidence="1" type="ORF">EGT74_04305</name>
</gene>
<name>A0A3N4PVW2_9BACT</name>
<dbReference type="AlphaFoldDB" id="A0A3N4PVW2"/>